<organism evidence="1">
    <name type="scientific">Populus alba</name>
    <name type="common">White poplar</name>
    <dbReference type="NCBI Taxonomy" id="43335"/>
    <lineage>
        <taxon>Eukaryota</taxon>
        <taxon>Viridiplantae</taxon>
        <taxon>Streptophyta</taxon>
        <taxon>Embryophyta</taxon>
        <taxon>Tracheophyta</taxon>
        <taxon>Spermatophyta</taxon>
        <taxon>Magnoliopsida</taxon>
        <taxon>eudicotyledons</taxon>
        <taxon>Gunneridae</taxon>
        <taxon>Pentapetalae</taxon>
        <taxon>rosids</taxon>
        <taxon>fabids</taxon>
        <taxon>Malpighiales</taxon>
        <taxon>Salicaceae</taxon>
        <taxon>Saliceae</taxon>
        <taxon>Populus</taxon>
    </lineage>
</organism>
<accession>A0A4U5Q493</accession>
<sequence>MSSWLERLQMSETGKTHMEMTVKHSETQSFRNLKGTIEAEKEMSSLPQWKRNEDSWIPAGQPGPEGCCVLLCGGEVREGKTLSIIFNGLILITRGQKPDVKPARNWTGPRKIVQVRTVNWPITWKANDLSARFKKSEENVLDN</sequence>
<dbReference type="EMBL" id="RCHU01000504">
    <property type="protein sequence ID" value="TKS03367.1"/>
    <property type="molecule type" value="Genomic_DNA"/>
</dbReference>
<gene>
    <name evidence="1" type="ORF">D5086_0000153640</name>
</gene>
<dbReference type="AlphaFoldDB" id="A0A4U5Q493"/>
<proteinExistence type="predicted"/>
<evidence type="ECO:0000313" key="1">
    <source>
        <dbReference type="EMBL" id="TKS03367.1"/>
    </source>
</evidence>
<comment type="caution">
    <text evidence="1">The sequence shown here is derived from an EMBL/GenBank/DDBJ whole genome shotgun (WGS) entry which is preliminary data.</text>
</comment>
<protein>
    <submittedName>
        <fullName evidence="1">Uncharacterized protein</fullName>
    </submittedName>
</protein>
<reference evidence="1" key="1">
    <citation type="submission" date="2018-10" db="EMBL/GenBank/DDBJ databases">
        <title>Population genomic analysis revealed the cold adaptation of white poplar.</title>
        <authorList>
            <person name="Liu Y.-J."/>
        </authorList>
    </citation>
    <scope>NUCLEOTIDE SEQUENCE [LARGE SCALE GENOMIC DNA]</scope>
    <source>
        <strain evidence="1">PAL-ZL1</strain>
    </source>
</reference>
<name>A0A4U5Q493_POPAL</name>